<feature type="repeat" description="TPR" evidence="1">
    <location>
        <begin position="230"/>
        <end position="263"/>
    </location>
</feature>
<feature type="region of interest" description="Disordered" evidence="2">
    <location>
        <begin position="207"/>
        <end position="231"/>
    </location>
</feature>
<proteinExistence type="predicted"/>
<keyword evidence="3" id="KW-1133">Transmembrane helix</keyword>
<dbReference type="InterPro" id="IPR011990">
    <property type="entry name" value="TPR-like_helical_dom_sf"/>
</dbReference>
<dbReference type="SUPFAM" id="SSF48452">
    <property type="entry name" value="TPR-like"/>
    <property type="match status" value="1"/>
</dbReference>
<accession>A0ABM7WCU2</accession>
<evidence type="ECO:0000313" key="4">
    <source>
        <dbReference type="EMBL" id="BDD88736.1"/>
    </source>
</evidence>
<reference evidence="4 5" key="1">
    <citation type="submission" date="2022-01" db="EMBL/GenBank/DDBJ databases">
        <title>Desulfofustis limnae sp. nov., a novel mesophilic sulfate-reducing bacterium isolated from marsh soil.</title>
        <authorList>
            <person name="Watanabe M."/>
            <person name="Takahashi A."/>
            <person name="Kojima H."/>
            <person name="Fukui M."/>
        </authorList>
    </citation>
    <scope>NUCLEOTIDE SEQUENCE [LARGE SCALE GENOMIC DNA]</scope>
    <source>
        <strain evidence="4 5">PPLL</strain>
    </source>
</reference>
<evidence type="ECO:0000313" key="5">
    <source>
        <dbReference type="Proteomes" id="UP000830055"/>
    </source>
</evidence>
<dbReference type="InterPro" id="IPR019734">
    <property type="entry name" value="TPR_rpt"/>
</dbReference>
<dbReference type="PROSITE" id="PS50005">
    <property type="entry name" value="TPR"/>
    <property type="match status" value="1"/>
</dbReference>
<dbReference type="Gene3D" id="1.25.40.10">
    <property type="entry name" value="Tetratricopeptide repeat domain"/>
    <property type="match status" value="1"/>
</dbReference>
<keyword evidence="3" id="KW-0472">Membrane</keyword>
<keyword evidence="3" id="KW-0812">Transmembrane</keyword>
<feature type="transmembrane region" description="Helical" evidence="3">
    <location>
        <begin position="128"/>
        <end position="154"/>
    </location>
</feature>
<name>A0ABM7WCU2_9BACT</name>
<dbReference type="EMBL" id="AP025516">
    <property type="protein sequence ID" value="BDD88736.1"/>
    <property type="molecule type" value="Genomic_DNA"/>
</dbReference>
<keyword evidence="1" id="KW-0802">TPR repeat</keyword>
<organism evidence="4 5">
    <name type="scientific">Desulfofustis limnaeus</name>
    <dbReference type="NCBI Taxonomy" id="2740163"/>
    <lineage>
        <taxon>Bacteria</taxon>
        <taxon>Pseudomonadati</taxon>
        <taxon>Thermodesulfobacteriota</taxon>
        <taxon>Desulfobulbia</taxon>
        <taxon>Desulfobulbales</taxon>
        <taxon>Desulfocapsaceae</taxon>
        <taxon>Desulfofustis</taxon>
    </lineage>
</organism>
<protein>
    <recommendedName>
        <fullName evidence="6">Tetratricopeptide repeat protein</fullName>
    </recommendedName>
</protein>
<feature type="transmembrane region" description="Helical" evidence="3">
    <location>
        <begin position="90"/>
        <end position="108"/>
    </location>
</feature>
<dbReference type="RefSeq" id="WP_284152071.1">
    <property type="nucleotide sequence ID" value="NZ_AP025516.1"/>
</dbReference>
<evidence type="ECO:0000256" key="2">
    <source>
        <dbReference type="SAM" id="MobiDB-lite"/>
    </source>
</evidence>
<feature type="compositionally biased region" description="Pro residues" evidence="2">
    <location>
        <begin position="215"/>
        <end position="224"/>
    </location>
</feature>
<keyword evidence="5" id="KW-1185">Reference proteome</keyword>
<feature type="transmembrane region" description="Helical" evidence="3">
    <location>
        <begin position="39"/>
        <end position="58"/>
    </location>
</feature>
<dbReference type="Proteomes" id="UP000830055">
    <property type="component" value="Chromosome"/>
</dbReference>
<gene>
    <name evidence="4" type="ORF">DPPLL_31010</name>
</gene>
<evidence type="ECO:0008006" key="6">
    <source>
        <dbReference type="Google" id="ProtNLM"/>
    </source>
</evidence>
<sequence length="314" mass="33468">MDPIIVLLVVGSAVWVYFDAKKIGASRDKRGGFLAMGPVGWALCVVLLWLVAFPLYLFQRSGIKAAATGSGTPTSSSDVPQTGLNRACKYIAIIWTFICGFGLIFGLFSASDIDVDTSNQWETAGAAIGITVGVGLWFFLWLVVAVPALIVFLVTKKSGPPVVITQNSAVNSTPTEGNTKQCPFCAETIKAEAKFCRFCSKDLPPKPQDIREAPSAPPPLAPPAEPEKPKKDWTAIGQRFGQEGDFKSAVTAFTSALEESPSGAAHFGRAVAYSKLGDKRNMMADLKAAATLGHPKARESLDKLVKKQQTATSA</sequence>
<evidence type="ECO:0000256" key="1">
    <source>
        <dbReference type="PROSITE-ProRule" id="PRU00339"/>
    </source>
</evidence>
<evidence type="ECO:0000256" key="3">
    <source>
        <dbReference type="SAM" id="Phobius"/>
    </source>
</evidence>